<feature type="chain" id="PRO_5015547458" evidence="2">
    <location>
        <begin position="27"/>
        <end position="193"/>
    </location>
</feature>
<evidence type="ECO:0000313" key="3">
    <source>
        <dbReference type="EMBL" id="AWK88906.1"/>
    </source>
</evidence>
<dbReference type="KEGG" id="azz:DEW08_22920"/>
<organism evidence="3 4">
    <name type="scientific">Azospirillum thermophilum</name>
    <dbReference type="NCBI Taxonomy" id="2202148"/>
    <lineage>
        <taxon>Bacteria</taxon>
        <taxon>Pseudomonadati</taxon>
        <taxon>Pseudomonadota</taxon>
        <taxon>Alphaproteobacteria</taxon>
        <taxon>Rhodospirillales</taxon>
        <taxon>Azospirillaceae</taxon>
        <taxon>Azospirillum</taxon>
    </lineage>
</organism>
<gene>
    <name evidence="3" type="ORF">DEW08_22920</name>
</gene>
<geneLocation type="plasmid" evidence="3 4">
    <name>unnamed1</name>
</geneLocation>
<keyword evidence="3" id="KW-0614">Plasmid</keyword>
<dbReference type="SUPFAM" id="SSF50346">
    <property type="entry name" value="PRC-barrel domain"/>
    <property type="match status" value="1"/>
</dbReference>
<feature type="region of interest" description="Disordered" evidence="1">
    <location>
        <begin position="27"/>
        <end position="93"/>
    </location>
</feature>
<dbReference type="RefSeq" id="WP_109331652.1">
    <property type="nucleotide sequence ID" value="NZ_CP029356.1"/>
</dbReference>
<name>A0A2S2CWQ0_9PROT</name>
<dbReference type="InterPro" id="IPR011033">
    <property type="entry name" value="PRC_barrel-like_sf"/>
</dbReference>
<proteinExistence type="predicted"/>
<evidence type="ECO:0000256" key="1">
    <source>
        <dbReference type="SAM" id="MobiDB-lite"/>
    </source>
</evidence>
<evidence type="ECO:0000256" key="2">
    <source>
        <dbReference type="SAM" id="SignalP"/>
    </source>
</evidence>
<feature type="signal peptide" evidence="2">
    <location>
        <begin position="1"/>
        <end position="26"/>
    </location>
</feature>
<evidence type="ECO:0000313" key="4">
    <source>
        <dbReference type="Proteomes" id="UP000245629"/>
    </source>
</evidence>
<dbReference type="AlphaFoldDB" id="A0A2S2CWQ0"/>
<dbReference type="Proteomes" id="UP000245629">
    <property type="component" value="Plasmid unnamed1"/>
</dbReference>
<reference evidence="4" key="1">
    <citation type="submission" date="2018-05" db="EMBL/GenBank/DDBJ databases">
        <title>Azospirillum thermophila sp. nov., a novel isolated from hot spring.</title>
        <authorList>
            <person name="Zhao Z."/>
        </authorList>
    </citation>
    <scope>NUCLEOTIDE SEQUENCE [LARGE SCALE GENOMIC DNA]</scope>
    <source>
        <strain evidence="4">CFH 70021</strain>
        <plasmid evidence="4">unnamed1</plasmid>
    </source>
</reference>
<dbReference type="OrthoDB" id="7305483at2"/>
<keyword evidence="4" id="KW-1185">Reference proteome</keyword>
<accession>A0A2S2CWQ0</accession>
<dbReference type="Gene3D" id="2.30.30.240">
    <property type="entry name" value="PRC-barrel domain"/>
    <property type="match status" value="1"/>
</dbReference>
<sequence>MRRCVPLRPALLAACAAALLAAPAPAETTVAQQTAPLMTAPRPEDQPATDATTSPTGVDGEAPSREVQNPAPPAGSGSGAPVATLPPDAMTADQARALVGRMVRTRDGLASGEIQDFTLSPDGDRVERVVLSRRGGATGGEAGGEAGGKLVSVPVTALRTDRASATLDLDSADLTEAPAFTYGDSDRTLKRPQ</sequence>
<dbReference type="EMBL" id="CP029356">
    <property type="protein sequence ID" value="AWK88906.1"/>
    <property type="molecule type" value="Genomic_DNA"/>
</dbReference>
<protein>
    <submittedName>
        <fullName evidence="3">Uncharacterized protein</fullName>
    </submittedName>
</protein>
<keyword evidence="2" id="KW-0732">Signal</keyword>